<feature type="domain" description="Mechanosensitive ion channel transmembrane helices 2/3" evidence="9">
    <location>
        <begin position="80"/>
        <end position="121"/>
    </location>
</feature>
<dbReference type="PANTHER" id="PTHR30460">
    <property type="entry name" value="MODERATE CONDUCTANCE MECHANOSENSITIVE CHANNEL YBIO"/>
    <property type="match status" value="1"/>
</dbReference>
<dbReference type="SUPFAM" id="SSF82689">
    <property type="entry name" value="Mechanosensitive channel protein MscS (YggB), C-terminal domain"/>
    <property type="match status" value="1"/>
</dbReference>
<dbReference type="InterPro" id="IPR049142">
    <property type="entry name" value="MS_channel_1st"/>
</dbReference>
<dbReference type="InterPro" id="IPR006685">
    <property type="entry name" value="MscS_channel_2nd"/>
</dbReference>
<evidence type="ECO:0000256" key="6">
    <source>
        <dbReference type="ARBA" id="ARBA00023136"/>
    </source>
</evidence>
<feature type="transmembrane region" description="Helical" evidence="7">
    <location>
        <begin position="32"/>
        <end position="52"/>
    </location>
</feature>
<dbReference type="InterPro" id="IPR023408">
    <property type="entry name" value="MscS_beta-dom_sf"/>
</dbReference>
<dbReference type="InterPro" id="IPR045276">
    <property type="entry name" value="YbiO_bact"/>
</dbReference>
<keyword evidence="11" id="KW-1185">Reference proteome</keyword>
<dbReference type="Gene3D" id="2.30.30.60">
    <property type="match status" value="1"/>
</dbReference>
<evidence type="ECO:0000313" key="10">
    <source>
        <dbReference type="EMBL" id="MFC4411658.1"/>
    </source>
</evidence>
<dbReference type="RefSeq" id="WP_378156867.1">
    <property type="nucleotide sequence ID" value="NZ_JBHSEC010000022.1"/>
</dbReference>
<dbReference type="InterPro" id="IPR011066">
    <property type="entry name" value="MscS_channel_C_sf"/>
</dbReference>
<keyword evidence="6 7" id="KW-0472">Membrane</keyword>
<feature type="transmembrane region" description="Helical" evidence="7">
    <location>
        <begin position="105"/>
        <end position="124"/>
    </location>
</feature>
<evidence type="ECO:0000256" key="1">
    <source>
        <dbReference type="ARBA" id="ARBA00004651"/>
    </source>
</evidence>
<evidence type="ECO:0000256" key="4">
    <source>
        <dbReference type="ARBA" id="ARBA00022692"/>
    </source>
</evidence>
<accession>A0ABV8X8X5</accession>
<evidence type="ECO:0000259" key="8">
    <source>
        <dbReference type="Pfam" id="PF00924"/>
    </source>
</evidence>
<dbReference type="Pfam" id="PF00924">
    <property type="entry name" value="MS_channel_2nd"/>
    <property type="match status" value="1"/>
</dbReference>
<gene>
    <name evidence="10" type="ORF">ACFOZY_14800</name>
</gene>
<dbReference type="Pfam" id="PF21088">
    <property type="entry name" value="MS_channel_1st"/>
    <property type="match status" value="1"/>
</dbReference>
<evidence type="ECO:0000256" key="2">
    <source>
        <dbReference type="ARBA" id="ARBA00008017"/>
    </source>
</evidence>
<feature type="transmembrane region" description="Helical" evidence="7">
    <location>
        <begin position="73"/>
        <end position="93"/>
    </location>
</feature>
<organism evidence="10 11">
    <name type="scientific">Chungangia koreensis</name>
    <dbReference type="NCBI Taxonomy" id="752657"/>
    <lineage>
        <taxon>Bacteria</taxon>
        <taxon>Bacillati</taxon>
        <taxon>Bacillota</taxon>
        <taxon>Bacilli</taxon>
        <taxon>Lactobacillales</taxon>
        <taxon>Chungangia</taxon>
    </lineage>
</organism>
<dbReference type="Proteomes" id="UP001595817">
    <property type="component" value="Unassembled WGS sequence"/>
</dbReference>
<feature type="domain" description="Mechanosensitive ion channel MscS" evidence="8">
    <location>
        <begin position="123"/>
        <end position="186"/>
    </location>
</feature>
<dbReference type="Gene3D" id="1.10.287.1260">
    <property type="match status" value="1"/>
</dbReference>
<dbReference type="Gene3D" id="3.30.70.100">
    <property type="match status" value="1"/>
</dbReference>
<dbReference type="PANTHER" id="PTHR30460:SF0">
    <property type="entry name" value="MODERATE CONDUCTANCE MECHANOSENSITIVE CHANNEL YBIO"/>
    <property type="match status" value="1"/>
</dbReference>
<comment type="caution">
    <text evidence="10">The sequence shown here is derived from an EMBL/GenBank/DDBJ whole genome shotgun (WGS) entry which is preliminary data.</text>
</comment>
<proteinExistence type="inferred from homology"/>
<comment type="similarity">
    <text evidence="2">Belongs to the MscS (TC 1.A.23) family.</text>
</comment>
<reference evidence="11" key="1">
    <citation type="journal article" date="2019" name="Int. J. Syst. Evol. Microbiol.">
        <title>The Global Catalogue of Microorganisms (GCM) 10K type strain sequencing project: providing services to taxonomists for standard genome sequencing and annotation.</title>
        <authorList>
            <consortium name="The Broad Institute Genomics Platform"/>
            <consortium name="The Broad Institute Genome Sequencing Center for Infectious Disease"/>
            <person name="Wu L."/>
            <person name="Ma J."/>
        </authorList>
    </citation>
    <scope>NUCLEOTIDE SEQUENCE [LARGE SCALE GENOMIC DNA]</scope>
    <source>
        <strain evidence="11">CCUG 59778</strain>
    </source>
</reference>
<dbReference type="SUPFAM" id="SSF82861">
    <property type="entry name" value="Mechanosensitive channel protein MscS (YggB), transmembrane region"/>
    <property type="match status" value="1"/>
</dbReference>
<dbReference type="EMBL" id="JBHSEC010000022">
    <property type="protein sequence ID" value="MFC4411658.1"/>
    <property type="molecule type" value="Genomic_DNA"/>
</dbReference>
<keyword evidence="5 7" id="KW-1133">Transmembrane helix</keyword>
<dbReference type="InterPro" id="IPR010920">
    <property type="entry name" value="LSM_dom_sf"/>
</dbReference>
<comment type="subcellular location">
    <subcellularLocation>
        <location evidence="1">Cell membrane</location>
        <topology evidence="1">Multi-pass membrane protein</topology>
    </subcellularLocation>
</comment>
<evidence type="ECO:0000256" key="3">
    <source>
        <dbReference type="ARBA" id="ARBA00022475"/>
    </source>
</evidence>
<name>A0ABV8X8X5_9LACT</name>
<evidence type="ECO:0000256" key="7">
    <source>
        <dbReference type="SAM" id="Phobius"/>
    </source>
</evidence>
<evidence type="ECO:0000259" key="9">
    <source>
        <dbReference type="Pfam" id="PF21088"/>
    </source>
</evidence>
<keyword evidence="3" id="KW-1003">Cell membrane</keyword>
<evidence type="ECO:0000313" key="11">
    <source>
        <dbReference type="Proteomes" id="UP001595817"/>
    </source>
</evidence>
<dbReference type="SUPFAM" id="SSF50182">
    <property type="entry name" value="Sm-like ribonucleoproteins"/>
    <property type="match status" value="1"/>
</dbReference>
<protein>
    <submittedName>
        <fullName evidence="10">Mechanosensitive ion channel family protein</fullName>
    </submittedName>
</protein>
<sequence>MIDPANVEQNYQKAEKVFLSQETWSKLLETSIRIAVIIFLAVIVVNIGKLIMKKIFTAKSKVPLRHSERRKQTLLKLIQNVISYVVYFSAILAVLSEFDIDVKGIIAGAGVIGLAVGFGAQSLVKDVITGFFIIFEDQFSVGDYVKIGTFEGTVEEIGLKTTKIKSFTGEVSILPNGTIAQVINYSVRNSIAIVDVTVSIDKDLELVEKHIKSYLSNLQNKDENIMKEPMLLGVQNMTATDVILRITAETKPMKHYEVARKIRGELKTYLFGQGIDIPQPEMITKSPEDL</sequence>
<dbReference type="InterPro" id="IPR011014">
    <property type="entry name" value="MscS_channel_TM-2"/>
</dbReference>
<evidence type="ECO:0000256" key="5">
    <source>
        <dbReference type="ARBA" id="ARBA00022989"/>
    </source>
</evidence>
<keyword evidence="4 7" id="KW-0812">Transmembrane</keyword>